<sequence length="85" mass="9421">MATARALNTNQSLLDGSKRAHHTITVWVLAYDSAIPIIDPLRDYDLESTPLSWSPSWHGTKTPDYSILCVQLTQLSPLQSHGCKS</sequence>
<name>A0A0A8YKZ0_ARUDO</name>
<evidence type="ECO:0000313" key="1">
    <source>
        <dbReference type="EMBL" id="JAD27136.1"/>
    </source>
</evidence>
<accession>A0A0A8YKZ0</accession>
<dbReference type="AlphaFoldDB" id="A0A0A8YKZ0"/>
<dbReference type="EMBL" id="GBRH01270759">
    <property type="protein sequence ID" value="JAD27136.1"/>
    <property type="molecule type" value="Transcribed_RNA"/>
</dbReference>
<proteinExistence type="predicted"/>
<organism evidence="1">
    <name type="scientific">Arundo donax</name>
    <name type="common">Giant reed</name>
    <name type="synonym">Donax arundinaceus</name>
    <dbReference type="NCBI Taxonomy" id="35708"/>
    <lineage>
        <taxon>Eukaryota</taxon>
        <taxon>Viridiplantae</taxon>
        <taxon>Streptophyta</taxon>
        <taxon>Embryophyta</taxon>
        <taxon>Tracheophyta</taxon>
        <taxon>Spermatophyta</taxon>
        <taxon>Magnoliopsida</taxon>
        <taxon>Liliopsida</taxon>
        <taxon>Poales</taxon>
        <taxon>Poaceae</taxon>
        <taxon>PACMAD clade</taxon>
        <taxon>Arundinoideae</taxon>
        <taxon>Arundineae</taxon>
        <taxon>Arundo</taxon>
    </lineage>
</organism>
<protein>
    <submittedName>
        <fullName evidence="1">Uncharacterized protein</fullName>
    </submittedName>
</protein>
<reference evidence="1" key="2">
    <citation type="journal article" date="2015" name="Data Brief">
        <title>Shoot transcriptome of the giant reed, Arundo donax.</title>
        <authorList>
            <person name="Barrero R.A."/>
            <person name="Guerrero F.D."/>
            <person name="Moolhuijzen P."/>
            <person name="Goolsby J.A."/>
            <person name="Tidwell J."/>
            <person name="Bellgard S.E."/>
            <person name="Bellgard M.I."/>
        </authorList>
    </citation>
    <scope>NUCLEOTIDE SEQUENCE</scope>
    <source>
        <tissue evidence="1">Shoot tissue taken approximately 20 cm above the soil surface</tissue>
    </source>
</reference>
<reference evidence="1" key="1">
    <citation type="submission" date="2014-09" db="EMBL/GenBank/DDBJ databases">
        <authorList>
            <person name="Magalhaes I.L.F."/>
            <person name="Oliveira U."/>
            <person name="Santos F.R."/>
            <person name="Vidigal T.H.D.A."/>
            <person name="Brescovit A.D."/>
            <person name="Santos A.J."/>
        </authorList>
    </citation>
    <scope>NUCLEOTIDE SEQUENCE</scope>
    <source>
        <tissue evidence="1">Shoot tissue taken approximately 20 cm above the soil surface</tissue>
    </source>
</reference>